<dbReference type="Proteomes" id="UP000231134">
    <property type="component" value="Unassembled WGS sequence"/>
</dbReference>
<accession>A0A2M9A9N0</accession>
<reference evidence="2 3" key="1">
    <citation type="submission" date="2017-11" db="EMBL/GenBank/DDBJ databases">
        <title>Animal gut microbial communities from fecal samples from Wisconsin, USA.</title>
        <authorList>
            <person name="Neumann A."/>
        </authorList>
    </citation>
    <scope>NUCLEOTIDE SEQUENCE [LARGE SCALE GENOMIC DNA]</scope>
    <source>
        <strain evidence="2 3">UWS3</strain>
    </source>
</reference>
<feature type="signal peptide" evidence="1">
    <location>
        <begin position="1"/>
        <end position="26"/>
    </location>
</feature>
<name>A0A2M9A9N0_9BACT</name>
<dbReference type="EMBL" id="PGEX01000001">
    <property type="protein sequence ID" value="PJJ42436.1"/>
    <property type="molecule type" value="Genomic_DNA"/>
</dbReference>
<dbReference type="OrthoDB" id="9813935at2"/>
<evidence type="ECO:0000313" key="3">
    <source>
        <dbReference type="Proteomes" id="UP000231134"/>
    </source>
</evidence>
<dbReference type="PROSITE" id="PS51257">
    <property type="entry name" value="PROKAR_LIPOPROTEIN"/>
    <property type="match status" value="1"/>
</dbReference>
<comment type="caution">
    <text evidence="2">The sequence shown here is derived from an EMBL/GenBank/DDBJ whole genome shotgun (WGS) entry which is preliminary data.</text>
</comment>
<keyword evidence="1" id="KW-0732">Signal</keyword>
<protein>
    <recommendedName>
        <fullName evidence="4">Lipoprotein</fullName>
    </recommendedName>
</protein>
<gene>
    <name evidence="2" type="ORF">BGX16_2463</name>
</gene>
<evidence type="ECO:0000313" key="2">
    <source>
        <dbReference type="EMBL" id="PJJ42436.1"/>
    </source>
</evidence>
<sequence length="152" mass="16133">MKKRFTLSLALLAGAWMVGCSSSSSASDEDSSSSSASYNSEDCTLSEKGVKILLPAGDEEYKIGDSITIVFVANYANANGFNVLYKANADDKGSELFTGSVGDESPDGTECTEVKALLKEELTPSTEAFIRVEAYNAAKIRANSNTFTVKAK</sequence>
<evidence type="ECO:0008006" key="4">
    <source>
        <dbReference type="Google" id="ProtNLM"/>
    </source>
</evidence>
<dbReference type="RefSeq" id="WP_100426292.1">
    <property type="nucleotide sequence ID" value="NZ_PGEX01000001.1"/>
</dbReference>
<evidence type="ECO:0000256" key="1">
    <source>
        <dbReference type="SAM" id="SignalP"/>
    </source>
</evidence>
<organism evidence="2 3">
    <name type="scientific">Hallerella succinigenes</name>
    <dbReference type="NCBI Taxonomy" id="1896222"/>
    <lineage>
        <taxon>Bacteria</taxon>
        <taxon>Pseudomonadati</taxon>
        <taxon>Fibrobacterota</taxon>
        <taxon>Fibrobacteria</taxon>
        <taxon>Fibrobacterales</taxon>
        <taxon>Fibrobacteraceae</taxon>
        <taxon>Hallerella</taxon>
    </lineage>
</organism>
<keyword evidence="3" id="KW-1185">Reference proteome</keyword>
<proteinExistence type="predicted"/>
<dbReference type="AlphaFoldDB" id="A0A2M9A9N0"/>
<feature type="chain" id="PRO_5014941951" description="Lipoprotein" evidence="1">
    <location>
        <begin position="27"/>
        <end position="152"/>
    </location>
</feature>